<evidence type="ECO:0000256" key="11">
    <source>
        <dbReference type="RuleBase" id="RU003357"/>
    </source>
</evidence>
<feature type="domain" description="TonB-dependent receptor plug" evidence="14">
    <location>
        <begin position="63"/>
        <end position="161"/>
    </location>
</feature>
<dbReference type="SUPFAM" id="SSF56935">
    <property type="entry name" value="Porins"/>
    <property type="match status" value="1"/>
</dbReference>
<organism evidence="15 16">
    <name type="scientific">Flavobacterium granuli</name>
    <dbReference type="NCBI Taxonomy" id="280093"/>
    <lineage>
        <taxon>Bacteria</taxon>
        <taxon>Pseudomonadati</taxon>
        <taxon>Bacteroidota</taxon>
        <taxon>Flavobacteriia</taxon>
        <taxon>Flavobacteriales</taxon>
        <taxon>Flavobacteriaceae</taxon>
        <taxon>Flavobacterium</taxon>
    </lineage>
</organism>
<feature type="domain" description="TonB-dependent receptor-like beta-barrel" evidence="13">
    <location>
        <begin position="176"/>
        <end position="693"/>
    </location>
</feature>
<comment type="caution">
    <text evidence="15">The sequence shown here is derived from an EMBL/GenBank/DDBJ whole genome shotgun (WGS) entry which is preliminary data.</text>
</comment>
<feature type="chain" id="PRO_5045215566" evidence="12">
    <location>
        <begin position="21"/>
        <end position="727"/>
    </location>
</feature>
<dbReference type="Proteomes" id="UP001261871">
    <property type="component" value="Unassembled WGS sequence"/>
</dbReference>
<evidence type="ECO:0000256" key="7">
    <source>
        <dbReference type="ARBA" id="ARBA00023136"/>
    </source>
</evidence>
<dbReference type="InterPro" id="IPR039426">
    <property type="entry name" value="TonB-dep_rcpt-like"/>
</dbReference>
<dbReference type="Gene3D" id="2.40.170.20">
    <property type="entry name" value="TonB-dependent receptor, beta-barrel domain"/>
    <property type="match status" value="1"/>
</dbReference>
<dbReference type="Gene3D" id="2.170.130.10">
    <property type="entry name" value="TonB-dependent receptor, plug domain"/>
    <property type="match status" value="1"/>
</dbReference>
<name>A0ABU1RXG9_9FLAO</name>
<evidence type="ECO:0000256" key="9">
    <source>
        <dbReference type="ARBA" id="ARBA00023237"/>
    </source>
</evidence>
<dbReference type="InterPro" id="IPR037066">
    <property type="entry name" value="Plug_dom_sf"/>
</dbReference>
<keyword evidence="7 10" id="KW-0472">Membrane</keyword>
<comment type="subcellular location">
    <subcellularLocation>
        <location evidence="1 10">Cell outer membrane</location>
        <topology evidence="1 10">Multi-pass membrane protein</topology>
    </subcellularLocation>
</comment>
<keyword evidence="2 10" id="KW-0813">Transport</keyword>
<evidence type="ECO:0000313" key="16">
    <source>
        <dbReference type="Proteomes" id="UP001261871"/>
    </source>
</evidence>
<gene>
    <name evidence="15" type="ORF">J2W95_000129</name>
</gene>
<dbReference type="Pfam" id="PF07715">
    <property type="entry name" value="Plug"/>
    <property type="match status" value="1"/>
</dbReference>
<evidence type="ECO:0000256" key="5">
    <source>
        <dbReference type="ARBA" id="ARBA00022729"/>
    </source>
</evidence>
<dbReference type="PANTHER" id="PTHR30069:SF29">
    <property type="entry name" value="HEMOGLOBIN AND HEMOGLOBIN-HAPTOGLOBIN-BINDING PROTEIN 1-RELATED"/>
    <property type="match status" value="1"/>
</dbReference>
<evidence type="ECO:0000256" key="1">
    <source>
        <dbReference type="ARBA" id="ARBA00004571"/>
    </source>
</evidence>
<comment type="similarity">
    <text evidence="10 11">Belongs to the TonB-dependent receptor family.</text>
</comment>
<evidence type="ECO:0000256" key="12">
    <source>
        <dbReference type="SAM" id="SignalP"/>
    </source>
</evidence>
<keyword evidence="16" id="KW-1185">Reference proteome</keyword>
<sequence length="727" mass="81925">MKRILLSSIVFVLTISNLFSQTKDTITVNQLSTVTIDALLPRNTITRLDPVVGTYIFSGKKNEVISLTQIDANITDKTGRQIFAKVPGVFVYDMDGTGNQINISARGLDPHRGWEFNIRKDGVITNSDMYGYPASHYSVPMESIERIELVRGTGSLQYGAQFGGMLNYVSKVADTTKTFNFESFNTVGSFNLISSYNAINGKIGKLKYYAYFSKKSRDGYRDIEHTDYDAEGMTLTYDPTKKLSLRLEWARSNYEYRIPGPLTDEMFTNDPTQATRTRNYFNPTINIPSFILNWQIKNNTKLQFTSSAVIGSRNSVLFDKPANIVDAINPVTLEYANRQVDIDKFNSFTNELRLLHQYKLGKNISSLATGVQYMNNDLHRRQLGKGTTGSDYDLTLVDPNWGRDMHFKTKNVALFAENNFVILPNLSVNLGSRIEIGESKMSGTINYYPENKIPVNISHNYPLFGTSFSYKPINFIELYGGISQVYRPVIFKDIIPASLYEKVDENIKDVDGYNAEFGFRGNWKSFKYDITGFLLQYNNRFGTLALTDEAGTFYTYRTNIGNSLTKGVELFIEKGWFLNTKTELSLFTSTSFMDGRYTSGTVKNGTTNVNIEGNKIESVPNTISRNGITIRYSKISVSGLYSYTSESYADALNTETPSTNGAVGIVPSYGIFDLNSTIKINNKFEIKASLNNIFDNQYFTKRPLFYPGPGVWSSDGRNGSISFIIRI</sequence>
<dbReference type="EMBL" id="JAVDTX010000001">
    <property type="protein sequence ID" value="MDR6843449.1"/>
    <property type="molecule type" value="Genomic_DNA"/>
</dbReference>
<evidence type="ECO:0000256" key="8">
    <source>
        <dbReference type="ARBA" id="ARBA00023170"/>
    </source>
</evidence>
<dbReference type="InterPro" id="IPR000531">
    <property type="entry name" value="Beta-barrel_TonB"/>
</dbReference>
<evidence type="ECO:0000259" key="13">
    <source>
        <dbReference type="Pfam" id="PF00593"/>
    </source>
</evidence>
<accession>A0ABU1RXG9</accession>
<dbReference type="PROSITE" id="PS52016">
    <property type="entry name" value="TONB_DEPENDENT_REC_3"/>
    <property type="match status" value="1"/>
</dbReference>
<dbReference type="InterPro" id="IPR036942">
    <property type="entry name" value="Beta-barrel_TonB_sf"/>
</dbReference>
<evidence type="ECO:0000313" key="15">
    <source>
        <dbReference type="EMBL" id="MDR6843449.1"/>
    </source>
</evidence>
<dbReference type="Pfam" id="PF00593">
    <property type="entry name" value="TonB_dep_Rec_b-barrel"/>
    <property type="match status" value="1"/>
</dbReference>
<evidence type="ECO:0000256" key="2">
    <source>
        <dbReference type="ARBA" id="ARBA00022448"/>
    </source>
</evidence>
<dbReference type="PANTHER" id="PTHR30069">
    <property type="entry name" value="TONB-DEPENDENT OUTER MEMBRANE RECEPTOR"/>
    <property type="match status" value="1"/>
</dbReference>
<evidence type="ECO:0000256" key="10">
    <source>
        <dbReference type="PROSITE-ProRule" id="PRU01360"/>
    </source>
</evidence>
<keyword evidence="5 12" id="KW-0732">Signal</keyword>
<keyword evidence="9 10" id="KW-0998">Cell outer membrane</keyword>
<keyword evidence="8" id="KW-0675">Receptor</keyword>
<dbReference type="InterPro" id="IPR012910">
    <property type="entry name" value="Plug_dom"/>
</dbReference>
<evidence type="ECO:0000256" key="6">
    <source>
        <dbReference type="ARBA" id="ARBA00023077"/>
    </source>
</evidence>
<keyword evidence="6 11" id="KW-0798">TonB box</keyword>
<protein>
    <submittedName>
        <fullName evidence="15">Fe(3+) dicitrate transport protein</fullName>
    </submittedName>
</protein>
<keyword evidence="4 10" id="KW-0812">Transmembrane</keyword>
<evidence type="ECO:0000256" key="3">
    <source>
        <dbReference type="ARBA" id="ARBA00022452"/>
    </source>
</evidence>
<feature type="signal peptide" evidence="12">
    <location>
        <begin position="1"/>
        <end position="20"/>
    </location>
</feature>
<dbReference type="RefSeq" id="WP_310002868.1">
    <property type="nucleotide sequence ID" value="NZ_JAVDTX010000001.1"/>
</dbReference>
<proteinExistence type="inferred from homology"/>
<evidence type="ECO:0000256" key="4">
    <source>
        <dbReference type="ARBA" id="ARBA00022692"/>
    </source>
</evidence>
<reference evidence="15 16" key="1">
    <citation type="submission" date="2023-07" db="EMBL/GenBank/DDBJ databases">
        <title>Sorghum-associated microbial communities from plants grown in Nebraska, USA.</title>
        <authorList>
            <person name="Schachtman D."/>
        </authorList>
    </citation>
    <scope>NUCLEOTIDE SEQUENCE [LARGE SCALE GENOMIC DNA]</scope>
    <source>
        <strain evidence="15 16">BE124</strain>
    </source>
</reference>
<evidence type="ECO:0000259" key="14">
    <source>
        <dbReference type="Pfam" id="PF07715"/>
    </source>
</evidence>
<keyword evidence="3 10" id="KW-1134">Transmembrane beta strand</keyword>